<evidence type="ECO:0000313" key="1">
    <source>
        <dbReference type="EMBL" id="KAA6386866.1"/>
    </source>
</evidence>
<name>A0A5J4VXH1_9EUKA</name>
<evidence type="ECO:0000313" key="2">
    <source>
        <dbReference type="Proteomes" id="UP000324800"/>
    </source>
</evidence>
<gene>
    <name evidence="1" type="ORF">EZS28_017604</name>
</gene>
<comment type="caution">
    <text evidence="1">The sequence shown here is derived from an EMBL/GenBank/DDBJ whole genome shotgun (WGS) entry which is preliminary data.</text>
</comment>
<accession>A0A5J4VXH1</accession>
<sequence length="130" mass="14845">VYFTEPCHGKGEPDGIFGNYSTGIQRNMPKDGIQSISSLASQLRSLTQHVAVYYNDPSREHEIIIFDYYSDFLEIDQFKKYLNFIAIDDYIYGRPLTGISDARQAEFSMKCGTRSNKATPKRSTVRIVDD</sequence>
<dbReference type="EMBL" id="SNRW01004617">
    <property type="protein sequence ID" value="KAA6386866.1"/>
    <property type="molecule type" value="Genomic_DNA"/>
</dbReference>
<dbReference type="Proteomes" id="UP000324800">
    <property type="component" value="Unassembled WGS sequence"/>
</dbReference>
<organism evidence="1 2">
    <name type="scientific">Streblomastix strix</name>
    <dbReference type="NCBI Taxonomy" id="222440"/>
    <lineage>
        <taxon>Eukaryota</taxon>
        <taxon>Metamonada</taxon>
        <taxon>Preaxostyla</taxon>
        <taxon>Oxymonadida</taxon>
        <taxon>Streblomastigidae</taxon>
        <taxon>Streblomastix</taxon>
    </lineage>
</organism>
<protein>
    <submittedName>
        <fullName evidence="1">Uncharacterized protein</fullName>
    </submittedName>
</protein>
<feature type="non-terminal residue" evidence="1">
    <location>
        <position position="1"/>
    </location>
</feature>
<proteinExistence type="predicted"/>
<reference evidence="1 2" key="1">
    <citation type="submission" date="2019-03" db="EMBL/GenBank/DDBJ databases">
        <title>Single cell metagenomics reveals metabolic interactions within the superorganism composed of flagellate Streblomastix strix and complex community of Bacteroidetes bacteria on its surface.</title>
        <authorList>
            <person name="Treitli S.C."/>
            <person name="Kolisko M."/>
            <person name="Husnik F."/>
            <person name="Keeling P."/>
            <person name="Hampl V."/>
        </authorList>
    </citation>
    <scope>NUCLEOTIDE SEQUENCE [LARGE SCALE GENOMIC DNA]</scope>
    <source>
        <strain evidence="1">ST1C</strain>
    </source>
</reference>
<dbReference type="AlphaFoldDB" id="A0A5J4VXH1"/>